<name>A0A6M3XLB6_9ZZZZ</name>
<evidence type="ECO:0000313" key="3">
    <source>
        <dbReference type="EMBL" id="QJH98556.1"/>
    </source>
</evidence>
<dbReference type="SUPFAM" id="SSF54060">
    <property type="entry name" value="His-Me finger endonucleases"/>
    <property type="match status" value="1"/>
</dbReference>
<accession>A0A6M3XLB6</accession>
<dbReference type="InterPro" id="IPR044925">
    <property type="entry name" value="His-Me_finger_sf"/>
</dbReference>
<dbReference type="Pfam" id="PF13392">
    <property type="entry name" value="HNH_3"/>
    <property type="match status" value="1"/>
</dbReference>
<dbReference type="InterPro" id="IPR010902">
    <property type="entry name" value="NUMOD4"/>
</dbReference>
<keyword evidence="3" id="KW-0540">Nuclease</keyword>
<feature type="domain" description="HNH nuclease" evidence="2">
    <location>
        <begin position="54"/>
        <end position="97"/>
    </location>
</feature>
<evidence type="ECO:0000259" key="1">
    <source>
        <dbReference type="Pfam" id="PF07463"/>
    </source>
</evidence>
<protein>
    <submittedName>
        <fullName evidence="3">Putative homing endonuclease</fullName>
    </submittedName>
</protein>
<dbReference type="EMBL" id="MT144740">
    <property type="protein sequence ID" value="QJH98556.1"/>
    <property type="molecule type" value="Genomic_DNA"/>
</dbReference>
<dbReference type="Pfam" id="PF07463">
    <property type="entry name" value="NUMOD4"/>
    <property type="match status" value="1"/>
</dbReference>
<proteinExistence type="predicted"/>
<keyword evidence="3" id="KW-0378">Hydrolase</keyword>
<keyword evidence="3" id="KW-0255">Endonuclease</keyword>
<reference evidence="3" key="1">
    <citation type="submission" date="2020-03" db="EMBL/GenBank/DDBJ databases">
        <title>The deep terrestrial virosphere.</title>
        <authorList>
            <person name="Holmfeldt K."/>
            <person name="Nilsson E."/>
            <person name="Simone D."/>
            <person name="Lopez-Fernandez M."/>
            <person name="Wu X."/>
            <person name="de Brujin I."/>
            <person name="Lundin D."/>
            <person name="Andersson A."/>
            <person name="Bertilsson S."/>
            <person name="Dopson M."/>
        </authorList>
    </citation>
    <scope>NUCLEOTIDE SEQUENCE</scope>
    <source>
        <strain evidence="3">TM448B01340</strain>
    </source>
</reference>
<sequence>MEIWKEIPNSKYEASSLGRIRSPRGKILKPYNHALGYHLVGMRFDHEPKIITRTVHRLIALAFHGPRPEGLDICHGNCIKTDNRPSNLRYATRSENLQDTYAMGGFLTGRPFVYPWVLLTVGETFSSNPIKRLSIKRMIAEANKRHGRTFDVASAANDDGSWTVTRVA</sequence>
<organism evidence="3">
    <name type="scientific">viral metagenome</name>
    <dbReference type="NCBI Taxonomy" id="1070528"/>
    <lineage>
        <taxon>unclassified sequences</taxon>
        <taxon>metagenomes</taxon>
        <taxon>organismal metagenomes</taxon>
    </lineage>
</organism>
<dbReference type="InterPro" id="IPR003615">
    <property type="entry name" value="HNH_nuc"/>
</dbReference>
<feature type="domain" description="NUMOD4" evidence="1">
    <location>
        <begin position="2"/>
        <end position="40"/>
    </location>
</feature>
<gene>
    <name evidence="3" type="ORF">TM448B01340_0010</name>
</gene>
<dbReference type="GO" id="GO:0016788">
    <property type="term" value="F:hydrolase activity, acting on ester bonds"/>
    <property type="evidence" value="ECO:0007669"/>
    <property type="project" value="InterPro"/>
</dbReference>
<dbReference type="Gene3D" id="3.90.75.20">
    <property type="match status" value="1"/>
</dbReference>
<dbReference type="GO" id="GO:0004519">
    <property type="term" value="F:endonuclease activity"/>
    <property type="evidence" value="ECO:0007669"/>
    <property type="project" value="UniProtKB-KW"/>
</dbReference>
<evidence type="ECO:0000259" key="2">
    <source>
        <dbReference type="Pfam" id="PF13392"/>
    </source>
</evidence>
<dbReference type="AlphaFoldDB" id="A0A6M3XLB6"/>